<feature type="transmembrane region" description="Helical" evidence="9">
    <location>
        <begin position="170"/>
        <end position="193"/>
    </location>
</feature>
<dbReference type="GO" id="GO:0000160">
    <property type="term" value="P:phosphorelay signal transduction system"/>
    <property type="evidence" value="ECO:0007669"/>
    <property type="project" value="UniProtKB-KW"/>
</dbReference>
<feature type="domain" description="PAS" evidence="11">
    <location>
        <begin position="241"/>
        <end position="311"/>
    </location>
</feature>
<evidence type="ECO:0000313" key="13">
    <source>
        <dbReference type="Proteomes" id="UP000437748"/>
    </source>
</evidence>
<dbReference type="Gene3D" id="1.10.287.130">
    <property type="match status" value="1"/>
</dbReference>
<keyword evidence="9" id="KW-1133">Transmembrane helix</keyword>
<comment type="caution">
    <text evidence="12">The sequence shown here is derived from an EMBL/GenBank/DDBJ whole genome shotgun (WGS) entry which is preliminary data.</text>
</comment>
<evidence type="ECO:0000256" key="9">
    <source>
        <dbReference type="SAM" id="Phobius"/>
    </source>
</evidence>
<evidence type="ECO:0000259" key="11">
    <source>
        <dbReference type="PROSITE" id="PS50112"/>
    </source>
</evidence>
<feature type="transmembrane region" description="Helical" evidence="9">
    <location>
        <begin position="141"/>
        <end position="163"/>
    </location>
</feature>
<dbReference type="InterPro" id="IPR011623">
    <property type="entry name" value="7TMR_DISM_rcpt_extracell_dom1"/>
</dbReference>
<dbReference type="GO" id="GO:0005524">
    <property type="term" value="F:ATP binding"/>
    <property type="evidence" value="ECO:0007669"/>
    <property type="project" value="UniProtKB-KW"/>
</dbReference>
<feature type="transmembrane region" description="Helical" evidence="9">
    <location>
        <begin position="85"/>
        <end position="103"/>
    </location>
</feature>
<keyword evidence="9" id="KW-0472">Membrane</keyword>
<dbReference type="InterPro" id="IPR035965">
    <property type="entry name" value="PAS-like_dom_sf"/>
</dbReference>
<dbReference type="Pfam" id="PF07695">
    <property type="entry name" value="7TMR-DISM_7TM"/>
    <property type="match status" value="1"/>
</dbReference>
<gene>
    <name evidence="12" type="ORF">GCL60_06905</name>
</gene>
<keyword evidence="13" id="KW-1185">Reference proteome</keyword>
<keyword evidence="5" id="KW-0547">Nucleotide-binding</keyword>
<evidence type="ECO:0000256" key="1">
    <source>
        <dbReference type="ARBA" id="ARBA00000085"/>
    </source>
</evidence>
<dbReference type="PANTHER" id="PTHR43065">
    <property type="entry name" value="SENSOR HISTIDINE KINASE"/>
    <property type="match status" value="1"/>
</dbReference>
<dbReference type="EC" id="2.7.13.3" evidence="2"/>
<keyword evidence="7" id="KW-0067">ATP-binding</keyword>
<proteinExistence type="predicted"/>
<dbReference type="InterPro" id="IPR004358">
    <property type="entry name" value="Sig_transdc_His_kin-like_C"/>
</dbReference>
<dbReference type="NCBIfam" id="TIGR00229">
    <property type="entry name" value="sensory_box"/>
    <property type="match status" value="1"/>
</dbReference>
<reference evidence="12 13" key="1">
    <citation type="submission" date="2019-10" db="EMBL/GenBank/DDBJ databases">
        <title>New species of Slilvanegrellaceae.</title>
        <authorList>
            <person name="Pitt A."/>
            <person name="Hahn M.W."/>
        </authorList>
    </citation>
    <scope>NUCLEOTIDE SEQUENCE [LARGE SCALE GENOMIC DNA]</scope>
    <source>
        <strain evidence="12 13">SP-Ram-0.45-NSY-1</strain>
    </source>
</reference>
<dbReference type="InterPro" id="IPR005467">
    <property type="entry name" value="His_kinase_dom"/>
</dbReference>
<dbReference type="Pfam" id="PF02518">
    <property type="entry name" value="HATPase_c"/>
    <property type="match status" value="1"/>
</dbReference>
<dbReference type="SUPFAM" id="SSF55874">
    <property type="entry name" value="ATPase domain of HSP90 chaperone/DNA topoisomerase II/histidine kinase"/>
    <property type="match status" value="1"/>
</dbReference>
<dbReference type="PANTHER" id="PTHR43065:SF10">
    <property type="entry name" value="PEROXIDE STRESS-ACTIVATED HISTIDINE KINASE MAK3"/>
    <property type="match status" value="1"/>
</dbReference>
<evidence type="ECO:0000256" key="5">
    <source>
        <dbReference type="ARBA" id="ARBA00022741"/>
    </source>
</evidence>
<dbReference type="PROSITE" id="PS50112">
    <property type="entry name" value="PAS"/>
    <property type="match status" value="1"/>
</dbReference>
<feature type="domain" description="Histidine kinase" evidence="10">
    <location>
        <begin position="380"/>
        <end position="596"/>
    </location>
</feature>
<evidence type="ECO:0000256" key="4">
    <source>
        <dbReference type="ARBA" id="ARBA00022679"/>
    </source>
</evidence>
<dbReference type="AlphaFoldDB" id="A0A6N6VYL8"/>
<dbReference type="PRINTS" id="PR00344">
    <property type="entry name" value="BCTRLSENSOR"/>
</dbReference>
<dbReference type="SUPFAM" id="SSF55785">
    <property type="entry name" value="PYP-like sensor domain (PAS domain)"/>
    <property type="match status" value="1"/>
</dbReference>
<dbReference type="Gene3D" id="3.30.565.10">
    <property type="entry name" value="Histidine kinase-like ATPase, C-terminal domain"/>
    <property type="match status" value="1"/>
</dbReference>
<dbReference type="InterPro" id="IPR003594">
    <property type="entry name" value="HATPase_dom"/>
</dbReference>
<keyword evidence="4" id="KW-0808">Transferase</keyword>
<evidence type="ECO:0000256" key="7">
    <source>
        <dbReference type="ARBA" id="ARBA00022840"/>
    </source>
</evidence>
<dbReference type="OrthoDB" id="224978at2"/>
<organism evidence="12 13">
    <name type="scientific">Silvanigrella paludirubra</name>
    <dbReference type="NCBI Taxonomy" id="2499159"/>
    <lineage>
        <taxon>Bacteria</taxon>
        <taxon>Pseudomonadati</taxon>
        <taxon>Bdellovibrionota</taxon>
        <taxon>Oligoflexia</taxon>
        <taxon>Silvanigrellales</taxon>
        <taxon>Silvanigrellaceae</taxon>
        <taxon>Silvanigrella</taxon>
    </lineage>
</organism>
<dbReference type="SMART" id="SM00387">
    <property type="entry name" value="HATPase_c"/>
    <property type="match status" value="1"/>
</dbReference>
<evidence type="ECO:0000256" key="8">
    <source>
        <dbReference type="ARBA" id="ARBA00023012"/>
    </source>
</evidence>
<evidence type="ECO:0000256" key="2">
    <source>
        <dbReference type="ARBA" id="ARBA00012438"/>
    </source>
</evidence>
<dbReference type="Proteomes" id="UP000437748">
    <property type="component" value="Unassembled WGS sequence"/>
</dbReference>
<feature type="transmembrane region" description="Helical" evidence="9">
    <location>
        <begin position="49"/>
        <end position="70"/>
    </location>
</feature>
<keyword evidence="9" id="KW-0812">Transmembrane</keyword>
<accession>A0A6N6VYL8</accession>
<feature type="transmembrane region" description="Helical" evidence="9">
    <location>
        <begin position="17"/>
        <end position="37"/>
    </location>
</feature>
<evidence type="ECO:0000313" key="12">
    <source>
        <dbReference type="EMBL" id="KAB8039986.1"/>
    </source>
</evidence>
<dbReference type="Gene3D" id="3.30.450.20">
    <property type="entry name" value="PAS domain"/>
    <property type="match status" value="1"/>
</dbReference>
<keyword evidence="3" id="KW-0597">Phosphoprotein</keyword>
<keyword evidence="6" id="KW-0418">Kinase</keyword>
<protein>
    <recommendedName>
        <fullName evidence="2">histidine kinase</fullName>
        <ecNumber evidence="2">2.7.13.3</ecNumber>
    </recommendedName>
</protein>
<dbReference type="GO" id="GO:0004673">
    <property type="term" value="F:protein histidine kinase activity"/>
    <property type="evidence" value="ECO:0007669"/>
    <property type="project" value="UniProtKB-EC"/>
</dbReference>
<dbReference type="InterPro" id="IPR036890">
    <property type="entry name" value="HATPase_C_sf"/>
</dbReference>
<name>A0A6N6VYL8_9BACT</name>
<evidence type="ECO:0000256" key="6">
    <source>
        <dbReference type="ARBA" id="ARBA00022777"/>
    </source>
</evidence>
<dbReference type="PROSITE" id="PS50109">
    <property type="entry name" value="HIS_KIN"/>
    <property type="match status" value="1"/>
</dbReference>
<sequence length="597" mass="70108">MFEIKDMSIIIPYTNQLTLIDLAVLVFSGILISLLFYSLNLFLYLKNKFYFFSFIYIFSILFFVITITGVGDKYLWFEIDLLKKFSFSMSLSFFVICSTLFLNKKMNTKNHSKKMSNVFYYYIIFPVFVLILNFYNYKYSIYLSPILIISYFSIILIGFIYSLTSKLYKLNLYLVPKILTTIFICSYLFSYFYLNKINLTIGIIVLFSFLTEIYIIIFLINKKFEKILLDKVKIKKESLILESKFKELLEVTFDCFWQTNQFGEIVFISNNIYEKLGYKKDEIKLKKIDDLFAKNAPNELKIQFRAIMSKKNSYKNIEVVSVTKSGEFKWFKVNGIVRYNEKNEFTGYIGALIDETYDRHKQYELFVNNNTKSLARIAGAIAHEINNPLTYILLCIDSFLGHQDSFEKVNFEKSMSKIQEMKKKTLKITKIVSKLQGLSLQGVELIKIDCKLSEIIDMAIKFCQYELKSLNIPYSIELEENEKFVNVKKEEIYKALVNLIHNSIEATDNIENPWIKISLKNEDDNYITLSVMDNGEGIPLDKRASIFEPFYTTKDFKKTGLGLTQSYQFVERNHGVLSLDLQSEFTKFSMKFKTIEK</sequence>
<dbReference type="InterPro" id="IPR000014">
    <property type="entry name" value="PAS"/>
</dbReference>
<evidence type="ECO:0000259" key="10">
    <source>
        <dbReference type="PROSITE" id="PS50109"/>
    </source>
</evidence>
<dbReference type="EMBL" id="WFLM01000002">
    <property type="protein sequence ID" value="KAB8039986.1"/>
    <property type="molecule type" value="Genomic_DNA"/>
</dbReference>
<keyword evidence="8" id="KW-0902">Two-component regulatory system</keyword>
<feature type="transmembrane region" description="Helical" evidence="9">
    <location>
        <begin position="115"/>
        <end position="135"/>
    </location>
</feature>
<dbReference type="Pfam" id="PF13426">
    <property type="entry name" value="PAS_9"/>
    <property type="match status" value="1"/>
</dbReference>
<dbReference type="RefSeq" id="WP_153419678.1">
    <property type="nucleotide sequence ID" value="NZ_WFLM01000002.1"/>
</dbReference>
<evidence type="ECO:0000256" key="3">
    <source>
        <dbReference type="ARBA" id="ARBA00022553"/>
    </source>
</evidence>
<comment type="catalytic activity">
    <reaction evidence="1">
        <text>ATP + protein L-histidine = ADP + protein N-phospho-L-histidine.</text>
        <dbReference type="EC" id="2.7.13.3"/>
    </reaction>
</comment>
<dbReference type="CDD" id="cd00130">
    <property type="entry name" value="PAS"/>
    <property type="match status" value="1"/>
</dbReference>
<feature type="transmembrane region" description="Helical" evidence="9">
    <location>
        <begin position="199"/>
        <end position="220"/>
    </location>
</feature>